<reference evidence="10" key="1">
    <citation type="submission" date="2020-01" db="EMBL/GenBank/DDBJ databases">
        <authorList>
            <consortium name="DOE Joint Genome Institute"/>
            <person name="Haridas S."/>
            <person name="Albert R."/>
            <person name="Binder M."/>
            <person name="Bloem J."/>
            <person name="Labutti K."/>
            <person name="Salamov A."/>
            <person name="Andreopoulos B."/>
            <person name="Baker S.E."/>
            <person name="Barry K."/>
            <person name="Bills G."/>
            <person name="Bluhm B.H."/>
            <person name="Cannon C."/>
            <person name="Castanera R."/>
            <person name="Culley D.E."/>
            <person name="Daum C."/>
            <person name="Ezra D."/>
            <person name="Gonzalez J.B."/>
            <person name="Henrissat B."/>
            <person name="Kuo A."/>
            <person name="Liang C."/>
            <person name="Lipzen A."/>
            <person name="Lutzoni F."/>
            <person name="Magnuson J."/>
            <person name="Mondo S."/>
            <person name="Nolan M."/>
            <person name="Ohm R."/>
            <person name="Pangilinan J."/>
            <person name="Park H.-J."/>
            <person name="Ramirez L."/>
            <person name="Alfaro M."/>
            <person name="Sun H."/>
            <person name="Tritt A."/>
            <person name="Yoshinaga Y."/>
            <person name="Zwiers L.-H."/>
            <person name="Turgeon B.G."/>
            <person name="Goodwin S.B."/>
            <person name="Spatafora J.W."/>
            <person name="Crous P.W."/>
            <person name="Grigoriev I.V."/>
        </authorList>
    </citation>
    <scope>NUCLEOTIDE SEQUENCE</scope>
    <source>
        <strain evidence="10">IPT5</strain>
    </source>
</reference>
<feature type="binding site" evidence="6">
    <location>
        <position position="298"/>
    </location>
    <ligand>
        <name>Mn(2+)</name>
        <dbReference type="ChEBI" id="CHEBI:29035"/>
        <label>1</label>
    </ligand>
</feature>
<feature type="binding site" evidence="6">
    <location>
        <position position="300"/>
    </location>
    <ligand>
        <name>Mn(2+)</name>
        <dbReference type="ChEBI" id="CHEBI:29035"/>
        <label>1</label>
    </ligand>
</feature>
<dbReference type="EMBL" id="MU006290">
    <property type="protein sequence ID" value="KAF2855815.1"/>
    <property type="molecule type" value="Genomic_DNA"/>
</dbReference>
<dbReference type="InterPro" id="IPR023696">
    <property type="entry name" value="Ureohydrolase_dom_sf"/>
</dbReference>
<comment type="similarity">
    <text evidence="7 8">Belongs to the arginase family.</text>
</comment>
<evidence type="ECO:0000256" key="1">
    <source>
        <dbReference type="ARBA" id="ARBA00022723"/>
    </source>
</evidence>
<dbReference type="PANTHER" id="PTHR11358">
    <property type="entry name" value="ARGINASE/AGMATINASE"/>
    <property type="match status" value="1"/>
</dbReference>
<proteinExistence type="inferred from homology"/>
<keyword evidence="1 6" id="KW-0479">Metal-binding</keyword>
<dbReference type="SUPFAM" id="SSF52768">
    <property type="entry name" value="Arginase/deacetylase"/>
    <property type="match status" value="1"/>
</dbReference>
<evidence type="ECO:0000313" key="10">
    <source>
        <dbReference type="EMBL" id="KAF2855815.1"/>
    </source>
</evidence>
<evidence type="ECO:0000256" key="2">
    <source>
        <dbReference type="ARBA" id="ARBA00022801"/>
    </source>
</evidence>
<dbReference type="OrthoDB" id="288726at2759"/>
<dbReference type="CDD" id="cd11592">
    <property type="entry name" value="Agmatinase_PAH"/>
    <property type="match status" value="1"/>
</dbReference>
<evidence type="ECO:0000256" key="4">
    <source>
        <dbReference type="ARBA" id="ARBA00023115"/>
    </source>
</evidence>
<keyword evidence="4" id="KW-0620">Polyamine biosynthesis</keyword>
<dbReference type="InterPro" id="IPR020855">
    <property type="entry name" value="Ureohydrolase_Mn_BS"/>
</dbReference>
<evidence type="ECO:0000256" key="8">
    <source>
        <dbReference type="RuleBase" id="RU003684"/>
    </source>
</evidence>
<dbReference type="PIRSF" id="PIRSF036979">
    <property type="entry name" value="Arginase"/>
    <property type="match status" value="1"/>
</dbReference>
<dbReference type="FunFam" id="3.40.800.10:FF:000001">
    <property type="entry name" value="Agmatinase"/>
    <property type="match status" value="1"/>
</dbReference>
<feature type="signal peptide" evidence="9">
    <location>
        <begin position="1"/>
        <end position="18"/>
    </location>
</feature>
<dbReference type="PROSITE" id="PS01053">
    <property type="entry name" value="ARGINASE_1"/>
    <property type="match status" value="1"/>
</dbReference>
<sequence>MARISLLSAAFCQIVVNAREITFPPLSGYSSQHIIPQGYNEPDITQAKFAGLTTYANLPYVHCLAPDGHSVESFDIAILGAPFDTGVTARPGARFGPQGIRTGSRRISPEAGWSIYTGDNVLRSWAKLVDCGGVPLTFLDNTAALKQLDSAHKIISSRRTKSSRGTTPRIITLGGDHTTTLSALRSTNQHWGPISVIHFDSHLDTWDPEVLGGGISHYAGVNHGTFLHIAHEEGLIRNSSIHAGIRAPMVRPKGDLRNDLRCGFEIIKARDIDRFGVAGVIEKLKARVSNTKVYISVDIDVLDPAFAPATGTSEVGGWSTRELLSILDGLEGLNVVGADVVEVAPVYDNPGEPTLLAAAEVVLSLVGLMVNRPVGK</sequence>
<feature type="chain" id="PRO_5025421220" evidence="9">
    <location>
        <begin position="19"/>
        <end position="376"/>
    </location>
</feature>
<keyword evidence="11" id="KW-1185">Reference proteome</keyword>
<dbReference type="GO" id="GO:0046872">
    <property type="term" value="F:metal ion binding"/>
    <property type="evidence" value="ECO:0007669"/>
    <property type="project" value="UniProtKB-KW"/>
</dbReference>
<dbReference type="PRINTS" id="PR00116">
    <property type="entry name" value="ARGINASE"/>
</dbReference>
<keyword evidence="2 8" id="KW-0378">Hydrolase</keyword>
<dbReference type="Gene3D" id="3.40.800.10">
    <property type="entry name" value="Ureohydrolase domain"/>
    <property type="match status" value="1"/>
</dbReference>
<dbReference type="Pfam" id="PF00491">
    <property type="entry name" value="Arginase"/>
    <property type="match status" value="1"/>
</dbReference>
<feature type="binding site" evidence="6">
    <location>
        <position position="200"/>
    </location>
    <ligand>
        <name>Mn(2+)</name>
        <dbReference type="ChEBI" id="CHEBI:29035"/>
        <label>1</label>
    </ligand>
</feature>
<evidence type="ECO:0000256" key="7">
    <source>
        <dbReference type="PROSITE-ProRule" id="PRU00742"/>
    </source>
</evidence>
<dbReference type="GO" id="GO:0008783">
    <property type="term" value="F:agmatinase activity"/>
    <property type="evidence" value="ECO:0007669"/>
    <property type="project" value="TreeGrafter"/>
</dbReference>
<evidence type="ECO:0000256" key="6">
    <source>
        <dbReference type="PIRSR" id="PIRSR036979-1"/>
    </source>
</evidence>
<name>A0A6A7BMR5_9PLEO</name>
<dbReference type="GO" id="GO:0033389">
    <property type="term" value="P:putrescine biosynthetic process from arginine, via agmatine"/>
    <property type="evidence" value="ECO:0007669"/>
    <property type="project" value="TreeGrafter"/>
</dbReference>
<dbReference type="InterPro" id="IPR006035">
    <property type="entry name" value="Ureohydrolase"/>
</dbReference>
<evidence type="ECO:0000313" key="11">
    <source>
        <dbReference type="Proteomes" id="UP000799423"/>
    </source>
</evidence>
<dbReference type="AlphaFoldDB" id="A0A6A7BMR5"/>
<feature type="binding site" evidence="6">
    <location>
        <position position="204"/>
    </location>
    <ligand>
        <name>Mn(2+)</name>
        <dbReference type="ChEBI" id="CHEBI:29035"/>
        <label>1</label>
    </ligand>
</feature>
<dbReference type="PROSITE" id="PS51409">
    <property type="entry name" value="ARGINASE_2"/>
    <property type="match status" value="1"/>
</dbReference>
<dbReference type="PANTHER" id="PTHR11358:SF28">
    <property type="entry name" value="HYPOTHETICAL ARGINASE FAMILY PROTEIN (EUROFUNG)"/>
    <property type="match status" value="1"/>
</dbReference>
<evidence type="ECO:0000256" key="5">
    <source>
        <dbReference type="ARBA" id="ARBA00023211"/>
    </source>
</evidence>
<evidence type="ECO:0000256" key="3">
    <source>
        <dbReference type="ARBA" id="ARBA00023066"/>
    </source>
</evidence>
<feature type="binding site" evidence="6">
    <location>
        <position position="202"/>
    </location>
    <ligand>
        <name>Mn(2+)</name>
        <dbReference type="ChEBI" id="CHEBI:29035"/>
        <label>1</label>
    </ligand>
</feature>
<gene>
    <name evidence="10" type="ORF">T440DRAFT_536043</name>
</gene>
<dbReference type="Proteomes" id="UP000799423">
    <property type="component" value="Unassembled WGS sequence"/>
</dbReference>
<keyword evidence="9" id="KW-0732">Signal</keyword>
<feature type="binding site" evidence="6">
    <location>
        <position position="177"/>
    </location>
    <ligand>
        <name>Mn(2+)</name>
        <dbReference type="ChEBI" id="CHEBI:29035"/>
        <label>1</label>
    </ligand>
</feature>
<keyword evidence="5 6" id="KW-0464">Manganese</keyword>
<organism evidence="10 11">
    <name type="scientific">Plenodomus tracheiphilus IPT5</name>
    <dbReference type="NCBI Taxonomy" id="1408161"/>
    <lineage>
        <taxon>Eukaryota</taxon>
        <taxon>Fungi</taxon>
        <taxon>Dikarya</taxon>
        <taxon>Ascomycota</taxon>
        <taxon>Pezizomycotina</taxon>
        <taxon>Dothideomycetes</taxon>
        <taxon>Pleosporomycetidae</taxon>
        <taxon>Pleosporales</taxon>
        <taxon>Pleosporineae</taxon>
        <taxon>Leptosphaeriaceae</taxon>
        <taxon>Plenodomus</taxon>
    </lineage>
</organism>
<accession>A0A6A7BMR5</accession>
<evidence type="ECO:0000256" key="9">
    <source>
        <dbReference type="SAM" id="SignalP"/>
    </source>
</evidence>
<comment type="cofactor">
    <cofactor evidence="6">
        <name>Mn(2+)</name>
        <dbReference type="ChEBI" id="CHEBI:29035"/>
    </cofactor>
    <text evidence="6">Binds 2 manganese ions per subunit.</text>
</comment>
<keyword evidence="3" id="KW-0745">Spermidine biosynthesis</keyword>
<dbReference type="GO" id="GO:0008295">
    <property type="term" value="P:spermidine biosynthetic process"/>
    <property type="evidence" value="ECO:0007669"/>
    <property type="project" value="UniProtKB-KW"/>
</dbReference>
<protein>
    <submittedName>
        <fullName evidence="10">Arginase/deacetylase</fullName>
    </submittedName>
</protein>